<reference evidence="6" key="2">
    <citation type="journal article" date="2021" name="PeerJ">
        <title>Extensive microbial diversity within the chicken gut microbiome revealed by metagenomics and culture.</title>
        <authorList>
            <person name="Gilroy R."/>
            <person name="Ravi A."/>
            <person name="Getino M."/>
            <person name="Pursley I."/>
            <person name="Horton D.L."/>
            <person name="Alikhan N.F."/>
            <person name="Baker D."/>
            <person name="Gharbi K."/>
            <person name="Hall N."/>
            <person name="Watson M."/>
            <person name="Adriaenssens E.M."/>
            <person name="Foster-Nyarko E."/>
            <person name="Jarju S."/>
            <person name="Secka A."/>
            <person name="Antonio M."/>
            <person name="Oren A."/>
            <person name="Chaudhuri R.R."/>
            <person name="La Ragione R."/>
            <person name="Hildebrand F."/>
            <person name="Pallen M.J."/>
        </authorList>
    </citation>
    <scope>NUCLEOTIDE SEQUENCE</scope>
    <source>
        <strain evidence="6">10669</strain>
    </source>
</reference>
<dbReference type="AlphaFoldDB" id="A0A9D1T1I7"/>
<feature type="modified residue" description="3-oxoalanine (Ser)" evidence="3">
    <location>
        <position position="99"/>
    </location>
</feature>
<accession>A0A9D1T1I7</accession>
<dbReference type="InterPro" id="IPR024607">
    <property type="entry name" value="Sulfatase_CS"/>
</dbReference>
<dbReference type="PANTHER" id="PTHR43751">
    <property type="entry name" value="SULFATASE"/>
    <property type="match status" value="1"/>
</dbReference>
<dbReference type="PANTHER" id="PTHR43751:SF3">
    <property type="entry name" value="SULFATASE N-TERMINAL DOMAIN-CONTAINING PROTEIN"/>
    <property type="match status" value="1"/>
</dbReference>
<evidence type="ECO:0000313" key="6">
    <source>
        <dbReference type="EMBL" id="HIV04883.1"/>
    </source>
</evidence>
<dbReference type="InterPro" id="IPR000917">
    <property type="entry name" value="Sulfatase_N"/>
</dbReference>
<dbReference type="InterPro" id="IPR017850">
    <property type="entry name" value="Alkaline_phosphatase_core_sf"/>
</dbReference>
<dbReference type="Proteomes" id="UP000886812">
    <property type="component" value="Unassembled WGS sequence"/>
</dbReference>
<evidence type="ECO:0000256" key="2">
    <source>
        <dbReference type="ARBA" id="ARBA00022801"/>
    </source>
</evidence>
<dbReference type="Pfam" id="PF00884">
    <property type="entry name" value="Sulfatase"/>
    <property type="match status" value="1"/>
</dbReference>
<dbReference type="EMBL" id="DVOG01000186">
    <property type="protein sequence ID" value="HIV04883.1"/>
    <property type="molecule type" value="Genomic_DNA"/>
</dbReference>
<sequence>MFSRRFIPRLAVSCLVSAPFALPAAYGKTAAGTGAASRPNIIFVLVDDMGWGDLACNWDYGKKFSPERARAPHFRTPTLDKMAAEGMILSRHYSACPVSAPARASLMTGVHQGHERQVRDNTFDTPIPDVHTLGSVLKEAGYATAAVGKWGLGGVGDGSTAATGFGRPRERGFDYFYGIFDHLAGHFHYPANSGRYVWENETDVTGTLKDGFAYSTDLFTARAKAWIARQKKAAPQQPFFLYLAYPAPHGSLRVPTCAYPQGGGLSGGVQLSADGSVNTAKRGAPDSYIHPDNKKFATEAARRHATMIRRVDDAMKDLFRLLEDLNIDENTLVVFTSDNGPHEEGGNDGGKSFYASASPAQDPSFFKSYGMMDGIKRDCFEGGLRVPAVVRWPAFIPKNRRSDAPSQFHDWLATFADAAGAEVPSRSDGVSLLPTLTGAGTQMPGQIYCEYSVGGVSGNRADFVPAHRGVSRSNQLVVWVDGFKGLARGLDGNAKFSGEGAVVFEIYDTLKDPQEKKNLAGTPGFGEEMQQKFRDKALRSRRAFDGKKPQSYTRGLDFSQKTFFEKNPVPAEPSLRCPENKTQLRWKAFASDKPFPWVPDFRQTHRKPVLQGETGPLAQGENLLPDAFVRGRGARGILLEGELCVPETGEYVFALKTDAAAGSKAFVHLYDIQLVDADKLYAPGTEATSAMNVGTENPVGTRGVNLAAGTHRVRVEYVCAGDAAEAPSLTLTWRKK</sequence>
<evidence type="ECO:0000256" key="1">
    <source>
        <dbReference type="ARBA" id="ARBA00008779"/>
    </source>
</evidence>
<name>A0A9D1T1I7_9BACT</name>
<gene>
    <name evidence="6" type="ORF">IAC75_07050</name>
</gene>
<dbReference type="GO" id="GO:0016787">
    <property type="term" value="F:hydrolase activity"/>
    <property type="evidence" value="ECO:0007669"/>
    <property type="project" value="UniProtKB-KW"/>
</dbReference>
<evidence type="ECO:0000256" key="4">
    <source>
        <dbReference type="SAM" id="SignalP"/>
    </source>
</evidence>
<dbReference type="SUPFAM" id="SSF53649">
    <property type="entry name" value="Alkaline phosphatase-like"/>
    <property type="match status" value="1"/>
</dbReference>
<evidence type="ECO:0000259" key="5">
    <source>
        <dbReference type="Pfam" id="PF00884"/>
    </source>
</evidence>
<dbReference type="Gene3D" id="3.40.720.10">
    <property type="entry name" value="Alkaline Phosphatase, subunit A"/>
    <property type="match status" value="1"/>
</dbReference>
<evidence type="ECO:0000256" key="3">
    <source>
        <dbReference type="PIRSR" id="PIRSR600917-52"/>
    </source>
</evidence>
<dbReference type="InterPro" id="IPR052701">
    <property type="entry name" value="GAG_Ulvan_Degrading_Sulfatases"/>
</dbReference>
<feature type="domain" description="Sulfatase N-terminal" evidence="5">
    <location>
        <begin position="39"/>
        <end position="421"/>
    </location>
</feature>
<feature type="chain" id="PRO_5038823090" evidence="4">
    <location>
        <begin position="25"/>
        <end position="736"/>
    </location>
</feature>
<keyword evidence="2 6" id="KW-0378">Hydrolase</keyword>
<keyword evidence="4" id="KW-0732">Signal</keyword>
<protein>
    <submittedName>
        <fullName evidence="6">Sulfatase-like hydrolase/transferase</fullName>
    </submittedName>
</protein>
<reference evidence="6" key="1">
    <citation type="submission" date="2020-10" db="EMBL/GenBank/DDBJ databases">
        <authorList>
            <person name="Gilroy R."/>
        </authorList>
    </citation>
    <scope>NUCLEOTIDE SEQUENCE</scope>
    <source>
        <strain evidence="6">10669</strain>
    </source>
</reference>
<comment type="similarity">
    <text evidence="1">Belongs to the sulfatase family.</text>
</comment>
<dbReference type="PROSITE" id="PS00523">
    <property type="entry name" value="SULFATASE_1"/>
    <property type="match status" value="1"/>
</dbReference>
<comment type="PTM">
    <text evidence="3">The conversion to 3-oxoalanine (also known as C-formylglycine, FGly), of a serine or cysteine residue in prokaryotes and of a cysteine residue in eukaryotes, is critical for catalytic activity.</text>
</comment>
<organism evidence="6 7">
    <name type="scientific">Candidatus Spyradosoma merdigallinarum</name>
    <dbReference type="NCBI Taxonomy" id="2840950"/>
    <lineage>
        <taxon>Bacteria</taxon>
        <taxon>Pseudomonadati</taxon>
        <taxon>Verrucomicrobiota</taxon>
        <taxon>Opitutia</taxon>
        <taxon>Opitutia incertae sedis</taxon>
        <taxon>Candidatus Spyradosoma</taxon>
    </lineage>
</organism>
<evidence type="ECO:0000313" key="7">
    <source>
        <dbReference type="Proteomes" id="UP000886812"/>
    </source>
</evidence>
<feature type="signal peptide" evidence="4">
    <location>
        <begin position="1"/>
        <end position="24"/>
    </location>
</feature>
<proteinExistence type="inferred from homology"/>
<comment type="caution">
    <text evidence="6">The sequence shown here is derived from an EMBL/GenBank/DDBJ whole genome shotgun (WGS) entry which is preliminary data.</text>
</comment>